<dbReference type="InterPro" id="IPR001584">
    <property type="entry name" value="Integrase_cat-core"/>
</dbReference>
<protein>
    <recommendedName>
        <fullName evidence="1">RNA-directed DNA polymerase</fullName>
        <ecNumber evidence="1">2.7.7.49</ecNumber>
    </recommendedName>
</protein>
<sequence length="1464" mass="167317">MIVTNPETGISHDVKGLLDTGCTGSCIHRDPVRRAGLTMTPFAQPVAVYNADGTTNIGGSITHYVLVDIQIGDHLERLQLLVTDLGKSDLFLGHEWIEHHNPSIDWQKKLIEFSRCPSTCQHAFVPGEKLFMLNIPSYIRSRSVRIARASVAMDIAIEQNKKRETKGFEDTVPAHYQDFRDVFDEATFSTLPEHRPWDHAIELLPDAKPYCGKIYPMTLSEQEALDAFLEENLRTGRIRPSKSPWGAPFFFVKKKDGKLRPVQDYRKLNDMTKKNKYPLPLMSELIDRLKKAKHFTKLDIRWGYNNIRMKEGDEELAAFITNRGLYEPLVMFFGLTNSPSTFQMMMDAVFRNLVLSGKVVIYLDDIIIFTETLEEHRKVVREVLAVLRKHRLTCKPEKCEFETQETEYLGFIISPGKVRMDPAKVAGVTEWPVPTCKKELQAFLGFANFYRRFIKDFAKIATPLNRLTGLVDWKWGSEEQEAFEGIKHTITSSPVLAIPNDDDPFKVECDASKFAIGAELSQKQDGVWKPVAFLSKSLSPAERNYEIYDREMLAVMTALGEWRHFLVGARQQFEIHTDHKNLEYFRKPQRLNHRQARWVLELANYDFKLIHKPGKSMTKPDALSRRPDHTGDDSHNDDVVMLKPHLFAAISVDGATRIREDCAKLLDFMDRAVMDSLGSDGLFSQTEDGLIYRRGKLVVPNNFALRGRIISSHHDSVAAGHPGAAKTQDLITRSYWWPSIRKDVRKYVKGCHVCQTTKIDRQKRAAPLNPNPVPDRNWQYISVDMITHLPPALGHNAILVIVDMKSKDYIAIPCTDELSSEGWANLLFTHVITMHGLPEKIWSDRGSIFVSSFIRDLYRKLGIKGNPSTAYHPQTDGQTERMNQEIETYLRIFTNHRQDDWPNWLPLAAFAYRNRVHSATGYSPFFMTHGHHPHTGVEVKSSVPNESAEQFASRMKAIQQRASEALVKAKDAMKRKYDQHKRESRNYQIGDWVYIDATHLRTDRPTKKFEDKRYGPFQIEKRVGAAAYQLKLPRKWKAIHPVFNEVQLSPANAPAFPNQKRPAVVVPELLDKEKEPEEILDSKVRRLFPSTCSLIVSNHTMFLNTPLKQLRRRNPSEFGDNSSPELSDREASISPVPRSSPSPPPLPIRPKTPHPTSINSPEPVAASSRLIGPASEFTSAPDPSLLPDPIFPVAEQSSPAPDSTPVPGYAIRTTNRLVAVEPEIAENLGLESISGTNDKLPENATFDELIDKVREYAGYFELYVRLCNEPPEPYRIPDNSVAVSILRANRIAELYRINPAYLRVFATYPCYTFHIVNQLTEALRNDRQLPYGNFDYPFHYNHSAIIQYFELTDPRYALDIHFLPPNDPFRVEYPLRARFEFTRQRGRYIQPVLSILDGVDETIHIATFTESGLANRLVFEGLKAEIRLALCLYLIDPRDWCTYVTTGYLYFFTPTNSTPVIFRT</sequence>
<dbReference type="Pfam" id="PF24626">
    <property type="entry name" value="SH3_Tf2-1"/>
    <property type="match status" value="1"/>
</dbReference>
<dbReference type="PANTHER" id="PTHR37984">
    <property type="entry name" value="PROTEIN CBG26694"/>
    <property type="match status" value="1"/>
</dbReference>
<feature type="domain" description="Reverse transcriptase" evidence="18">
    <location>
        <begin position="233"/>
        <end position="413"/>
    </location>
</feature>
<dbReference type="FunFam" id="3.30.70.270:FF:000020">
    <property type="entry name" value="Transposon Tf2-6 polyprotein-like Protein"/>
    <property type="match status" value="1"/>
</dbReference>
<evidence type="ECO:0000256" key="3">
    <source>
        <dbReference type="ARBA" id="ARBA00022679"/>
    </source>
</evidence>
<evidence type="ECO:0000256" key="1">
    <source>
        <dbReference type="ARBA" id="ARBA00012493"/>
    </source>
</evidence>
<dbReference type="GO" id="GO:0046872">
    <property type="term" value="F:metal ion binding"/>
    <property type="evidence" value="ECO:0007669"/>
    <property type="project" value="UniProtKB-KW"/>
</dbReference>
<dbReference type="PANTHER" id="PTHR37984:SF5">
    <property type="entry name" value="PROTEIN NYNRIN-LIKE"/>
    <property type="match status" value="1"/>
</dbReference>
<dbReference type="FunFam" id="3.30.420.10:FF:000032">
    <property type="entry name" value="Retrovirus-related Pol polyprotein from transposon 297-like Protein"/>
    <property type="match status" value="1"/>
</dbReference>
<dbReference type="GO" id="GO:0003964">
    <property type="term" value="F:RNA-directed DNA polymerase activity"/>
    <property type="evidence" value="ECO:0007669"/>
    <property type="project" value="UniProtKB-KW"/>
</dbReference>
<evidence type="ECO:0000313" key="21">
    <source>
        <dbReference type="Proteomes" id="UP001215151"/>
    </source>
</evidence>
<evidence type="ECO:0000256" key="17">
    <source>
        <dbReference type="SAM" id="MobiDB-lite"/>
    </source>
</evidence>
<dbReference type="InterPro" id="IPR036397">
    <property type="entry name" value="RNaseH_sf"/>
</dbReference>
<dbReference type="EC" id="2.7.7.49" evidence="1"/>
<accession>A0AAD7TN57</accession>
<keyword evidence="14" id="KW-0239">DNA-directed DNA polymerase</keyword>
<keyword evidence="11" id="KW-0694">RNA-binding</keyword>
<feature type="region of interest" description="Disordered" evidence="17">
    <location>
        <begin position="1112"/>
        <end position="1208"/>
    </location>
</feature>
<dbReference type="Pfam" id="PF00078">
    <property type="entry name" value="RVT_1"/>
    <property type="match status" value="1"/>
</dbReference>
<evidence type="ECO:0000259" key="18">
    <source>
        <dbReference type="PROSITE" id="PS50878"/>
    </source>
</evidence>
<dbReference type="GO" id="GO:0006310">
    <property type="term" value="P:DNA recombination"/>
    <property type="evidence" value="ECO:0007669"/>
    <property type="project" value="UniProtKB-KW"/>
</dbReference>
<dbReference type="GO" id="GO:0015074">
    <property type="term" value="P:DNA integration"/>
    <property type="evidence" value="ECO:0007669"/>
    <property type="project" value="UniProtKB-KW"/>
</dbReference>
<dbReference type="CDD" id="cd00303">
    <property type="entry name" value="retropepsin_like"/>
    <property type="match status" value="1"/>
</dbReference>
<evidence type="ECO:0000256" key="4">
    <source>
        <dbReference type="ARBA" id="ARBA00022695"/>
    </source>
</evidence>
<keyword evidence="6" id="KW-0479">Metal-binding</keyword>
<dbReference type="GO" id="GO:0003723">
    <property type="term" value="F:RNA binding"/>
    <property type="evidence" value="ECO:0007669"/>
    <property type="project" value="UniProtKB-KW"/>
</dbReference>
<comment type="caution">
    <text evidence="20">The sequence shown here is derived from an EMBL/GenBank/DDBJ whole genome shotgun (WGS) entry which is preliminary data.</text>
</comment>
<keyword evidence="15" id="KW-0238">DNA-binding</keyword>
<evidence type="ECO:0000313" key="20">
    <source>
        <dbReference type="EMBL" id="KAJ8472503.1"/>
    </source>
</evidence>
<evidence type="ECO:0000256" key="12">
    <source>
        <dbReference type="ARBA" id="ARBA00022908"/>
    </source>
</evidence>
<dbReference type="InterPro" id="IPR021109">
    <property type="entry name" value="Peptidase_aspartic_dom_sf"/>
</dbReference>
<evidence type="ECO:0000259" key="19">
    <source>
        <dbReference type="PROSITE" id="PS50994"/>
    </source>
</evidence>
<dbReference type="InterPro" id="IPR050951">
    <property type="entry name" value="Retrovirus_Pol_polyprotein"/>
</dbReference>
<evidence type="ECO:0000256" key="11">
    <source>
        <dbReference type="ARBA" id="ARBA00022884"/>
    </source>
</evidence>
<keyword evidence="4" id="KW-0548">Nucleotidyltransferase</keyword>
<evidence type="ECO:0000256" key="9">
    <source>
        <dbReference type="ARBA" id="ARBA00022801"/>
    </source>
</evidence>
<evidence type="ECO:0000256" key="10">
    <source>
        <dbReference type="ARBA" id="ARBA00022842"/>
    </source>
</evidence>
<dbReference type="FunFam" id="1.10.340.70:FF:000001">
    <property type="entry name" value="Retrovirus-related Pol polyprotein from transposon gypsy-like Protein"/>
    <property type="match status" value="1"/>
</dbReference>
<dbReference type="InterPro" id="IPR043128">
    <property type="entry name" value="Rev_trsase/Diguanyl_cyclase"/>
</dbReference>
<dbReference type="Gene3D" id="2.40.70.10">
    <property type="entry name" value="Acid Proteases"/>
    <property type="match status" value="1"/>
</dbReference>
<keyword evidence="9" id="KW-0378">Hydrolase</keyword>
<keyword evidence="3" id="KW-0808">Transferase</keyword>
<feature type="domain" description="Integrase catalytic" evidence="19">
    <location>
        <begin position="768"/>
        <end position="932"/>
    </location>
</feature>
<evidence type="ECO:0000256" key="8">
    <source>
        <dbReference type="ARBA" id="ARBA00022759"/>
    </source>
</evidence>
<dbReference type="InterPro" id="IPR056924">
    <property type="entry name" value="SH3_Tf2-1"/>
</dbReference>
<proteinExistence type="predicted"/>
<reference evidence="20" key="1">
    <citation type="submission" date="2022-11" db="EMBL/GenBank/DDBJ databases">
        <title>Genome Sequence of Cubamyces cubensis.</title>
        <authorList>
            <person name="Buettner E."/>
        </authorList>
    </citation>
    <scope>NUCLEOTIDE SEQUENCE</scope>
    <source>
        <strain evidence="20">MPL-01</strain>
    </source>
</reference>
<dbReference type="GO" id="GO:0003677">
    <property type="term" value="F:DNA binding"/>
    <property type="evidence" value="ECO:0007669"/>
    <property type="project" value="UniProtKB-KW"/>
</dbReference>
<dbReference type="Gene3D" id="3.10.10.10">
    <property type="entry name" value="HIV Type 1 Reverse Transcriptase, subunit A, domain 1"/>
    <property type="match status" value="1"/>
</dbReference>
<keyword evidence="13" id="KW-0695">RNA-directed DNA polymerase</keyword>
<dbReference type="SUPFAM" id="SSF50630">
    <property type="entry name" value="Acid proteases"/>
    <property type="match status" value="1"/>
</dbReference>
<keyword evidence="12" id="KW-0229">DNA integration</keyword>
<dbReference type="CDD" id="cd01647">
    <property type="entry name" value="RT_LTR"/>
    <property type="match status" value="1"/>
</dbReference>
<dbReference type="GO" id="GO:0004190">
    <property type="term" value="F:aspartic-type endopeptidase activity"/>
    <property type="evidence" value="ECO:0007669"/>
    <property type="project" value="UniProtKB-KW"/>
</dbReference>
<evidence type="ECO:0000256" key="6">
    <source>
        <dbReference type="ARBA" id="ARBA00022723"/>
    </source>
</evidence>
<dbReference type="Proteomes" id="UP001215151">
    <property type="component" value="Unassembled WGS sequence"/>
</dbReference>
<organism evidence="20 21">
    <name type="scientific">Trametes cubensis</name>
    <dbReference type="NCBI Taxonomy" id="1111947"/>
    <lineage>
        <taxon>Eukaryota</taxon>
        <taxon>Fungi</taxon>
        <taxon>Dikarya</taxon>
        <taxon>Basidiomycota</taxon>
        <taxon>Agaricomycotina</taxon>
        <taxon>Agaricomycetes</taxon>
        <taxon>Polyporales</taxon>
        <taxon>Polyporaceae</taxon>
        <taxon>Trametes</taxon>
    </lineage>
</organism>
<keyword evidence="2" id="KW-0645">Protease</keyword>
<dbReference type="InterPro" id="IPR000477">
    <property type="entry name" value="RT_dom"/>
</dbReference>
<keyword evidence="8" id="KW-0255">Endonuclease</keyword>
<evidence type="ECO:0000256" key="13">
    <source>
        <dbReference type="ARBA" id="ARBA00022918"/>
    </source>
</evidence>
<dbReference type="Gene3D" id="1.10.340.70">
    <property type="match status" value="1"/>
</dbReference>
<dbReference type="GO" id="GO:0004519">
    <property type="term" value="F:endonuclease activity"/>
    <property type="evidence" value="ECO:0007669"/>
    <property type="project" value="UniProtKB-KW"/>
</dbReference>
<feature type="compositionally biased region" description="Pro residues" evidence="17">
    <location>
        <begin position="1138"/>
        <end position="1150"/>
    </location>
</feature>
<dbReference type="Pfam" id="PF13650">
    <property type="entry name" value="Asp_protease_2"/>
    <property type="match status" value="1"/>
</dbReference>
<keyword evidence="10" id="KW-0460">Magnesium</keyword>
<feature type="compositionally biased region" description="Basic and acidic residues" evidence="17">
    <location>
        <begin position="622"/>
        <end position="636"/>
    </location>
</feature>
<evidence type="ECO:0000256" key="14">
    <source>
        <dbReference type="ARBA" id="ARBA00022932"/>
    </source>
</evidence>
<evidence type="ECO:0000256" key="5">
    <source>
        <dbReference type="ARBA" id="ARBA00022722"/>
    </source>
</evidence>
<dbReference type="Pfam" id="PF17917">
    <property type="entry name" value="RT_RNaseH"/>
    <property type="match status" value="1"/>
</dbReference>
<dbReference type="GO" id="GO:0005634">
    <property type="term" value="C:nucleus"/>
    <property type="evidence" value="ECO:0007669"/>
    <property type="project" value="UniProtKB-ARBA"/>
</dbReference>
<dbReference type="Pfam" id="PF17921">
    <property type="entry name" value="Integrase_H2C2"/>
    <property type="match status" value="1"/>
</dbReference>
<keyword evidence="7" id="KW-0064">Aspartyl protease</keyword>
<dbReference type="InterPro" id="IPR041373">
    <property type="entry name" value="RT_RNaseH"/>
</dbReference>
<dbReference type="InterPro" id="IPR041588">
    <property type="entry name" value="Integrase_H2C2"/>
</dbReference>
<dbReference type="Gene3D" id="3.30.420.10">
    <property type="entry name" value="Ribonuclease H-like superfamily/Ribonuclease H"/>
    <property type="match status" value="1"/>
</dbReference>
<dbReference type="PROSITE" id="PS50878">
    <property type="entry name" value="RT_POL"/>
    <property type="match status" value="1"/>
</dbReference>
<dbReference type="PROSITE" id="PS50994">
    <property type="entry name" value="INTEGRASE"/>
    <property type="match status" value="1"/>
</dbReference>
<gene>
    <name evidence="20" type="ORF">ONZ51_g8488</name>
</gene>
<dbReference type="InterPro" id="IPR043502">
    <property type="entry name" value="DNA/RNA_pol_sf"/>
</dbReference>
<evidence type="ECO:0000256" key="2">
    <source>
        <dbReference type="ARBA" id="ARBA00022670"/>
    </source>
</evidence>
<dbReference type="SUPFAM" id="SSF53098">
    <property type="entry name" value="Ribonuclease H-like"/>
    <property type="match status" value="1"/>
</dbReference>
<evidence type="ECO:0000256" key="7">
    <source>
        <dbReference type="ARBA" id="ARBA00022750"/>
    </source>
</evidence>
<dbReference type="SUPFAM" id="SSF56672">
    <property type="entry name" value="DNA/RNA polymerases"/>
    <property type="match status" value="1"/>
</dbReference>
<name>A0AAD7TN57_9APHY</name>
<evidence type="ECO:0000256" key="16">
    <source>
        <dbReference type="ARBA" id="ARBA00023172"/>
    </source>
</evidence>
<dbReference type="EMBL" id="JAPEVG010000257">
    <property type="protein sequence ID" value="KAJ8472503.1"/>
    <property type="molecule type" value="Genomic_DNA"/>
</dbReference>
<keyword evidence="5" id="KW-0540">Nuclease</keyword>
<dbReference type="GO" id="GO:0003887">
    <property type="term" value="F:DNA-directed DNA polymerase activity"/>
    <property type="evidence" value="ECO:0007669"/>
    <property type="project" value="UniProtKB-KW"/>
</dbReference>
<keyword evidence="21" id="KW-1185">Reference proteome</keyword>
<keyword evidence="16" id="KW-0233">DNA recombination</keyword>
<evidence type="ECO:0000256" key="15">
    <source>
        <dbReference type="ARBA" id="ARBA00023125"/>
    </source>
</evidence>
<dbReference type="InterPro" id="IPR012337">
    <property type="entry name" value="RNaseH-like_sf"/>
</dbReference>
<dbReference type="CDD" id="cd09274">
    <property type="entry name" value="RNase_HI_RT_Ty3"/>
    <property type="match status" value="1"/>
</dbReference>
<dbReference type="GO" id="GO:0006508">
    <property type="term" value="P:proteolysis"/>
    <property type="evidence" value="ECO:0007669"/>
    <property type="project" value="UniProtKB-KW"/>
</dbReference>
<dbReference type="Gene3D" id="3.30.70.270">
    <property type="match status" value="2"/>
</dbReference>
<feature type="region of interest" description="Disordered" evidence="17">
    <location>
        <begin position="615"/>
        <end position="636"/>
    </location>
</feature>